<evidence type="ECO:0000313" key="5">
    <source>
        <dbReference type="EMBL" id="CAG9329630.1"/>
    </source>
</evidence>
<evidence type="ECO:0000256" key="2">
    <source>
        <dbReference type="PROSITE-ProRule" id="PRU00169"/>
    </source>
</evidence>
<keyword evidence="3" id="KW-0812">Transmembrane</keyword>
<reference evidence="5" key="1">
    <citation type="submission" date="2021-09" db="EMBL/GenBank/DDBJ databases">
        <authorList>
            <consortium name="AG Swart"/>
            <person name="Singh M."/>
            <person name="Singh A."/>
            <person name="Seah K."/>
            <person name="Emmerich C."/>
        </authorList>
    </citation>
    <scope>NUCLEOTIDE SEQUENCE</scope>
    <source>
        <strain evidence="5">ATCC30299</strain>
    </source>
</reference>
<dbReference type="InterPro" id="IPR050956">
    <property type="entry name" value="2C_system_His_kinase"/>
</dbReference>
<evidence type="ECO:0000259" key="4">
    <source>
        <dbReference type="PROSITE" id="PS50110"/>
    </source>
</evidence>
<keyword evidence="3" id="KW-1133">Transmembrane helix</keyword>
<evidence type="ECO:0000313" key="6">
    <source>
        <dbReference type="Proteomes" id="UP001162131"/>
    </source>
</evidence>
<dbReference type="AlphaFoldDB" id="A0AAU9JVJ8"/>
<keyword evidence="1 2" id="KW-0597">Phosphoprotein</keyword>
<dbReference type="InterPro" id="IPR011006">
    <property type="entry name" value="CheY-like_superfamily"/>
</dbReference>
<feature type="transmembrane region" description="Helical" evidence="3">
    <location>
        <begin position="155"/>
        <end position="176"/>
    </location>
</feature>
<proteinExistence type="predicted"/>
<dbReference type="PROSITE" id="PS50110">
    <property type="entry name" value="RESPONSE_REGULATORY"/>
    <property type="match status" value="1"/>
</dbReference>
<dbReference type="PANTHER" id="PTHR43719">
    <property type="entry name" value="TWO-COMPONENT HISTIDINE KINASE"/>
    <property type="match status" value="1"/>
</dbReference>
<feature type="modified residue" description="4-aspartylphosphate" evidence="2">
    <location>
        <position position="664"/>
    </location>
</feature>
<dbReference type="SUPFAM" id="SSF52172">
    <property type="entry name" value="CheY-like"/>
    <property type="match status" value="1"/>
</dbReference>
<organism evidence="5 6">
    <name type="scientific">Blepharisma stoltei</name>
    <dbReference type="NCBI Taxonomy" id="1481888"/>
    <lineage>
        <taxon>Eukaryota</taxon>
        <taxon>Sar</taxon>
        <taxon>Alveolata</taxon>
        <taxon>Ciliophora</taxon>
        <taxon>Postciliodesmatophora</taxon>
        <taxon>Heterotrichea</taxon>
        <taxon>Heterotrichida</taxon>
        <taxon>Blepharismidae</taxon>
        <taxon>Blepharisma</taxon>
    </lineage>
</organism>
<keyword evidence="3" id="KW-0472">Membrane</keyword>
<feature type="transmembrane region" description="Helical" evidence="3">
    <location>
        <begin position="127"/>
        <end position="149"/>
    </location>
</feature>
<protein>
    <recommendedName>
        <fullName evidence="4">Response regulatory domain-containing protein</fullName>
    </recommendedName>
</protein>
<feature type="transmembrane region" description="Helical" evidence="3">
    <location>
        <begin position="74"/>
        <end position="92"/>
    </location>
</feature>
<comment type="caution">
    <text evidence="5">The sequence shown here is derived from an EMBL/GenBank/DDBJ whole genome shotgun (WGS) entry which is preliminary data.</text>
</comment>
<feature type="transmembrane region" description="Helical" evidence="3">
    <location>
        <begin position="98"/>
        <end position="115"/>
    </location>
</feature>
<dbReference type="GO" id="GO:0000160">
    <property type="term" value="P:phosphorelay signal transduction system"/>
    <property type="evidence" value="ECO:0007669"/>
    <property type="project" value="InterPro"/>
</dbReference>
<dbReference type="Gene3D" id="3.40.50.2300">
    <property type="match status" value="1"/>
</dbReference>
<sequence length="740" mass="84960">MLPLSKQVISPHFLQWMPTLLNKWNIENMKGFKADDQSPNKFVTTYAQHWWLRFKNPISEKRFVDKLFSHQKTWPVAIFISLIFAISLLLLGREMTVLSIYLSLLSILIFLTIKIEKSYMCRAIAEIIVIQFIIATIGRGSLPEIYIAFVPSSILNYYFLKAWTCSLFINLLEILLVWTIRDICMFQTTLVVLFHVFCIGYIEKDLKSLWVLYRLKEEKWSRYEQVLNESENCKCGIIDDEKVSNNGQKKKISKVNLKEEGFNLHVEVACLIDEIYKKASRKDITVIYSRDSSIPSCTLGDKKLYIYILRCLFEAAIDYSTLGADLLFHLKGPSSYTEECGIEYQISFHSEKATQEGLNKLFVNHDANAAPKSKSFEIPIKTNSKLSLFGTILELLKGRVNHCLFTVSKNRAILSVFIPIVGSKKWIEPTFIPIYSHPEILPNNSIKWKPEKFKISEELSKKKRKTVIQMPEYIEPPKNYDPVSNKKIPYVIEILSETSNISSADYSQDCDENVQIGAWIVGCSKTNSGILTPSPRSYIPPTFQNSKSMPENQSKHITWPYKKKVFTNSKENSFPSPNYTLTDNRPIFRLLACDSNENNSLKTEAGTFKVLIVDDMASHREFLEVNLSAITHINAEHAKDGNEAWKMYEAYAKSGYMYKAIFMDLMMPKMDGYKSTQKIRNIEKENGHNKTLICGMSGDNDAREKCLRAGMDEFLIKPPQIIELKIILSRVGAEVLNEKA</sequence>
<dbReference type="CDD" id="cd17546">
    <property type="entry name" value="REC_hyHK_CKI1_RcsC-like"/>
    <property type="match status" value="1"/>
</dbReference>
<dbReference type="Pfam" id="PF00072">
    <property type="entry name" value="Response_reg"/>
    <property type="match status" value="1"/>
</dbReference>
<dbReference type="Proteomes" id="UP001162131">
    <property type="component" value="Unassembled WGS sequence"/>
</dbReference>
<keyword evidence="6" id="KW-1185">Reference proteome</keyword>
<dbReference type="InterPro" id="IPR001789">
    <property type="entry name" value="Sig_transdc_resp-reg_receiver"/>
</dbReference>
<gene>
    <name evidence="5" type="ORF">BSTOLATCC_MIC49257</name>
</gene>
<accession>A0AAU9JVJ8</accession>
<evidence type="ECO:0000256" key="1">
    <source>
        <dbReference type="ARBA" id="ARBA00022553"/>
    </source>
</evidence>
<evidence type="ECO:0000256" key="3">
    <source>
        <dbReference type="SAM" id="Phobius"/>
    </source>
</evidence>
<dbReference type="SMART" id="SM00448">
    <property type="entry name" value="REC"/>
    <property type="match status" value="1"/>
</dbReference>
<name>A0AAU9JVJ8_9CILI</name>
<feature type="domain" description="Response regulatory" evidence="4">
    <location>
        <begin position="609"/>
        <end position="732"/>
    </location>
</feature>
<dbReference type="PANTHER" id="PTHR43719:SF28">
    <property type="entry name" value="PEROXIDE STRESS-ACTIVATED HISTIDINE KINASE MAK1-RELATED"/>
    <property type="match status" value="1"/>
</dbReference>
<dbReference type="EMBL" id="CAJZBQ010000048">
    <property type="protein sequence ID" value="CAG9329630.1"/>
    <property type="molecule type" value="Genomic_DNA"/>
</dbReference>